<reference evidence="2" key="1">
    <citation type="submission" date="2020-10" db="EMBL/GenBank/DDBJ databases">
        <title>Taxonomic study of unclassified bacteria belonging to the class Ktedonobacteria.</title>
        <authorList>
            <person name="Yabe S."/>
            <person name="Wang C.M."/>
            <person name="Zheng Y."/>
            <person name="Sakai Y."/>
            <person name="Cavaletti L."/>
            <person name="Monciardini P."/>
            <person name="Donadio S."/>
        </authorList>
    </citation>
    <scope>NUCLEOTIDE SEQUENCE</scope>
    <source>
        <strain evidence="2">SOSP1-1</strain>
    </source>
</reference>
<dbReference type="Proteomes" id="UP000612362">
    <property type="component" value="Unassembled WGS sequence"/>
</dbReference>
<sequence>MSTMHAIRVHTYGDVDQLQLEQIPQPEPQEGEVLVRVHAAGVNPLDWKIRSGWMKSIMPVAFPYVPGNEFAGVVERVGPNVSTLRPGQAVFGQSPGGTYAEYCTAPVRTLAPKPTALSFDEAATVPIGATTAWQGLFVAGELQAGQRVLILGASGGVGTFAVQFAHSKGAYVIATTSARNVAFVRSLGADTLIDYIQTRIEDEVHDVDLVFDAVGGEASTCAFSTLKRGGKLITIAGQPDEAQAQARSVSASFFAGHPSADLLGTFACLIDAGQLRTSIAATFPLSEAHKAHELSQSGHGRGRIILRVTEHQDK</sequence>
<protein>
    <submittedName>
        <fullName evidence="2">NADPH:quinone reductase</fullName>
    </submittedName>
</protein>
<dbReference type="SUPFAM" id="SSF50129">
    <property type="entry name" value="GroES-like"/>
    <property type="match status" value="1"/>
</dbReference>
<dbReference type="PANTHER" id="PTHR44013">
    <property type="entry name" value="ZINC-TYPE ALCOHOL DEHYDROGENASE-LIKE PROTEIN C16A3.02C"/>
    <property type="match status" value="1"/>
</dbReference>
<dbReference type="SMART" id="SM00829">
    <property type="entry name" value="PKS_ER"/>
    <property type="match status" value="1"/>
</dbReference>
<name>A0A8J3I6E2_9CHLR</name>
<dbReference type="RefSeq" id="WP_220200146.1">
    <property type="nucleotide sequence ID" value="NZ_BNJF01000011.1"/>
</dbReference>
<dbReference type="GO" id="GO:0016491">
    <property type="term" value="F:oxidoreductase activity"/>
    <property type="evidence" value="ECO:0007669"/>
    <property type="project" value="InterPro"/>
</dbReference>
<proteinExistence type="predicted"/>
<evidence type="ECO:0000313" key="2">
    <source>
        <dbReference type="EMBL" id="GHO51197.1"/>
    </source>
</evidence>
<dbReference type="InterPro" id="IPR011032">
    <property type="entry name" value="GroES-like_sf"/>
</dbReference>
<accession>A0A8J3I6E2</accession>
<dbReference type="Pfam" id="PF13602">
    <property type="entry name" value="ADH_zinc_N_2"/>
    <property type="match status" value="1"/>
</dbReference>
<dbReference type="Gene3D" id="3.90.180.10">
    <property type="entry name" value="Medium-chain alcohol dehydrogenases, catalytic domain"/>
    <property type="match status" value="1"/>
</dbReference>
<dbReference type="InterPro" id="IPR036291">
    <property type="entry name" value="NAD(P)-bd_dom_sf"/>
</dbReference>
<evidence type="ECO:0000313" key="3">
    <source>
        <dbReference type="Proteomes" id="UP000612362"/>
    </source>
</evidence>
<dbReference type="Gene3D" id="3.40.50.720">
    <property type="entry name" value="NAD(P)-binding Rossmann-like Domain"/>
    <property type="match status" value="1"/>
</dbReference>
<organism evidence="2 3">
    <name type="scientific">Ktedonospora formicarum</name>
    <dbReference type="NCBI Taxonomy" id="2778364"/>
    <lineage>
        <taxon>Bacteria</taxon>
        <taxon>Bacillati</taxon>
        <taxon>Chloroflexota</taxon>
        <taxon>Ktedonobacteria</taxon>
        <taxon>Ktedonobacterales</taxon>
        <taxon>Ktedonobacteraceae</taxon>
        <taxon>Ktedonospora</taxon>
    </lineage>
</organism>
<dbReference type="CDD" id="cd05289">
    <property type="entry name" value="MDR_like_2"/>
    <property type="match status" value="1"/>
</dbReference>
<dbReference type="InterPro" id="IPR013154">
    <property type="entry name" value="ADH-like_N"/>
</dbReference>
<feature type="domain" description="Enoyl reductase (ER)" evidence="1">
    <location>
        <begin position="13"/>
        <end position="306"/>
    </location>
</feature>
<evidence type="ECO:0000259" key="1">
    <source>
        <dbReference type="SMART" id="SM00829"/>
    </source>
</evidence>
<comment type="caution">
    <text evidence="2">The sequence shown here is derived from an EMBL/GenBank/DDBJ whole genome shotgun (WGS) entry which is preliminary data.</text>
</comment>
<dbReference type="EMBL" id="BNJF01000011">
    <property type="protein sequence ID" value="GHO51197.1"/>
    <property type="molecule type" value="Genomic_DNA"/>
</dbReference>
<keyword evidence="3" id="KW-1185">Reference proteome</keyword>
<gene>
    <name evidence="2" type="ORF">KSX_93600</name>
</gene>
<dbReference type="PANTHER" id="PTHR44013:SF1">
    <property type="entry name" value="ZINC-TYPE ALCOHOL DEHYDROGENASE-LIKE PROTEIN C16A3.02C"/>
    <property type="match status" value="1"/>
</dbReference>
<dbReference type="InterPro" id="IPR052733">
    <property type="entry name" value="Chloroplast_QOR"/>
</dbReference>
<dbReference type="SUPFAM" id="SSF51735">
    <property type="entry name" value="NAD(P)-binding Rossmann-fold domains"/>
    <property type="match status" value="1"/>
</dbReference>
<dbReference type="AlphaFoldDB" id="A0A8J3I6E2"/>
<dbReference type="Pfam" id="PF08240">
    <property type="entry name" value="ADH_N"/>
    <property type="match status" value="1"/>
</dbReference>
<dbReference type="InterPro" id="IPR020843">
    <property type="entry name" value="ER"/>
</dbReference>